<evidence type="ECO:0000256" key="2">
    <source>
        <dbReference type="ARBA" id="ARBA00022801"/>
    </source>
</evidence>
<evidence type="ECO:0000256" key="4">
    <source>
        <dbReference type="RuleBase" id="RU361153"/>
    </source>
</evidence>
<dbReference type="GO" id="GO:0046557">
    <property type="term" value="F:glucan endo-1,6-beta-glucosidase activity"/>
    <property type="evidence" value="ECO:0007669"/>
    <property type="project" value="TreeGrafter"/>
</dbReference>
<dbReference type="EMBL" id="CP144532">
    <property type="protein sequence ID" value="WWC60250.1"/>
    <property type="molecule type" value="Genomic_DNA"/>
</dbReference>
<evidence type="ECO:0000313" key="6">
    <source>
        <dbReference type="EMBL" id="OBR86815.1"/>
    </source>
</evidence>
<evidence type="ECO:0000313" key="7">
    <source>
        <dbReference type="EMBL" id="WWC60250.1"/>
    </source>
</evidence>
<dbReference type="InterPro" id="IPR050386">
    <property type="entry name" value="Glycosyl_hydrolase_5"/>
</dbReference>
<dbReference type="GO" id="GO:0009986">
    <property type="term" value="C:cell surface"/>
    <property type="evidence" value="ECO:0007669"/>
    <property type="project" value="TreeGrafter"/>
</dbReference>
<dbReference type="OrthoDB" id="1887033at2759"/>
<dbReference type="Pfam" id="PF00150">
    <property type="entry name" value="Cellulase"/>
    <property type="match status" value="1"/>
</dbReference>
<gene>
    <name evidence="6" type="ORF">I303_02830</name>
    <name evidence="7" type="ORF">I303_102816</name>
</gene>
<reference evidence="7" key="2">
    <citation type="submission" date="2013-07" db="EMBL/GenBank/DDBJ databases">
        <authorList>
            <consortium name="The Broad Institute Genome Sequencing Platform"/>
            <person name="Cuomo C."/>
            <person name="Litvintseva A."/>
            <person name="Chen Y."/>
            <person name="Heitman J."/>
            <person name="Sun S."/>
            <person name="Springer D."/>
            <person name="Dromer F."/>
            <person name="Young S.K."/>
            <person name="Zeng Q."/>
            <person name="Gargeya S."/>
            <person name="Fitzgerald M."/>
            <person name="Abouelleil A."/>
            <person name="Alvarado L."/>
            <person name="Berlin A.M."/>
            <person name="Chapman S.B."/>
            <person name="Dewar J."/>
            <person name="Goldberg J."/>
            <person name="Griggs A."/>
            <person name="Gujja S."/>
            <person name="Hansen M."/>
            <person name="Howarth C."/>
            <person name="Imamovic A."/>
            <person name="Larimer J."/>
            <person name="McCowan C."/>
            <person name="Murphy C."/>
            <person name="Pearson M."/>
            <person name="Priest M."/>
            <person name="Roberts A."/>
            <person name="Saif S."/>
            <person name="Shea T."/>
            <person name="Sykes S."/>
            <person name="Wortman J."/>
            <person name="Nusbaum C."/>
            <person name="Birren B."/>
        </authorList>
    </citation>
    <scope>NUCLEOTIDE SEQUENCE</scope>
    <source>
        <strain evidence="7">CBS 10117</strain>
    </source>
</reference>
<dbReference type="Proteomes" id="UP000078595">
    <property type="component" value="Chromosome 3"/>
</dbReference>
<reference evidence="7" key="3">
    <citation type="submission" date="2024-02" db="EMBL/GenBank/DDBJ databases">
        <title>Comparative genomics of Cryptococcus and Kwoniella reveals pathogenesis evolution and contrasting modes of karyotype evolution via chromosome fusion or intercentromeric recombination.</title>
        <authorList>
            <person name="Coelho M.A."/>
            <person name="David-Palma M."/>
            <person name="Shea T."/>
            <person name="Bowers K."/>
            <person name="McGinley-Smith S."/>
            <person name="Mohammad A.W."/>
            <person name="Gnirke A."/>
            <person name="Yurkov A.M."/>
            <person name="Nowrousian M."/>
            <person name="Sun S."/>
            <person name="Cuomo C.A."/>
            <person name="Heitman J."/>
        </authorList>
    </citation>
    <scope>NUCLEOTIDE SEQUENCE</scope>
    <source>
        <strain evidence="7">CBS 10117</strain>
    </source>
</reference>
<dbReference type="KEGG" id="kdj:28966529"/>
<dbReference type="GeneID" id="28966529"/>
<dbReference type="EMBL" id="KI894029">
    <property type="protein sequence ID" value="OBR86815.1"/>
    <property type="molecule type" value="Genomic_DNA"/>
</dbReference>
<dbReference type="PANTHER" id="PTHR31297:SF43">
    <property type="entry name" value="GLUCAN 1,3-BETA-GLUCOSIDASE 3"/>
    <property type="match status" value="1"/>
</dbReference>
<accession>A0A1A6A9T7</accession>
<dbReference type="FunFam" id="3.20.20.80:FF:000100">
    <property type="entry name" value="Glycoside hydrolase superfamily"/>
    <property type="match status" value="1"/>
</dbReference>
<sequence length="503" mass="56734">MGLFDKFKDQFHSSSPSYDFPSAHQPIPLGPNAVFRYRQQRGVNLGSWFSLERWICESVFRNAIQPGQSDFDVASGRDAKRVLEEHWDTWIGDDDWKWIRDKGFNSVRIPISYYHLCGPLPEVLKGTDFEPFHHIFEGAWGRIKRAIETAGYHGLGVLIDLHGAAGAQNNDAHAGMSKGKVGFWDKHSNLASTSLALRFLASELCHIPHVVGLELLNEPANNSKLQGWYKSTIEEIRSIVPSDFPLYISDAWDTGHYAWFVGQHVDTQAQNSVVLDHHLYRCFTDQDKNKSGYQHASELRGQFQSDLKGQSDAAKRSMVVGEWSASLDPHSFGHVPDGEKDAQRREFVKAQLELFEAHTAGYWFWTYKKGDGWDAGWSARDASRAEILPSWVGGKMFKGPPPQGVKEHEQNQAHNAHTGYWASHGGSPDPTVFAPGFSQGWDDSLLFLSHPSGTSQIGFISQWMGKRRMEYEAHSGKKLGKATWEWEHGFKQGVEASLRVCTY</sequence>
<dbReference type="STRING" id="1296121.A0A1A6A9T7"/>
<dbReference type="RefSeq" id="XP_018264657.1">
    <property type="nucleotide sequence ID" value="XM_018406163.1"/>
</dbReference>
<organism evidence="6">
    <name type="scientific">Kwoniella dejecticola CBS 10117</name>
    <dbReference type="NCBI Taxonomy" id="1296121"/>
    <lineage>
        <taxon>Eukaryota</taxon>
        <taxon>Fungi</taxon>
        <taxon>Dikarya</taxon>
        <taxon>Basidiomycota</taxon>
        <taxon>Agaricomycotina</taxon>
        <taxon>Tremellomycetes</taxon>
        <taxon>Tremellales</taxon>
        <taxon>Cryptococcaceae</taxon>
        <taxon>Kwoniella</taxon>
    </lineage>
</organism>
<dbReference type="SUPFAM" id="SSF51445">
    <property type="entry name" value="(Trans)glycosidases"/>
    <property type="match status" value="1"/>
</dbReference>
<dbReference type="PANTHER" id="PTHR31297">
    <property type="entry name" value="GLUCAN ENDO-1,6-BETA-GLUCOSIDASE B"/>
    <property type="match status" value="1"/>
</dbReference>
<keyword evidence="3 4" id="KW-0326">Glycosidase</keyword>
<dbReference type="Gene3D" id="3.20.20.80">
    <property type="entry name" value="Glycosidases"/>
    <property type="match status" value="1"/>
</dbReference>
<dbReference type="VEuPathDB" id="FungiDB:I303_02830"/>
<dbReference type="AlphaFoldDB" id="A0A1A6A9T7"/>
<dbReference type="GO" id="GO:0005576">
    <property type="term" value="C:extracellular region"/>
    <property type="evidence" value="ECO:0007669"/>
    <property type="project" value="TreeGrafter"/>
</dbReference>
<dbReference type="InterPro" id="IPR017853">
    <property type="entry name" value="GH"/>
</dbReference>
<feature type="domain" description="Glycoside hydrolase family 5" evidence="5">
    <location>
        <begin position="96"/>
        <end position="368"/>
    </location>
</feature>
<dbReference type="GO" id="GO:0009251">
    <property type="term" value="P:glucan catabolic process"/>
    <property type="evidence" value="ECO:0007669"/>
    <property type="project" value="TreeGrafter"/>
</dbReference>
<proteinExistence type="inferred from homology"/>
<dbReference type="InterPro" id="IPR001547">
    <property type="entry name" value="Glyco_hydro_5"/>
</dbReference>
<comment type="similarity">
    <text evidence="1 4">Belongs to the glycosyl hydrolase 5 (cellulase A) family.</text>
</comment>
<evidence type="ECO:0000259" key="5">
    <source>
        <dbReference type="Pfam" id="PF00150"/>
    </source>
</evidence>
<keyword evidence="2 4" id="KW-0378">Hydrolase</keyword>
<protein>
    <submittedName>
        <fullName evidence="6">Cytoplasmic protein</fullName>
    </submittedName>
</protein>
<evidence type="ECO:0000313" key="8">
    <source>
        <dbReference type="Proteomes" id="UP000078595"/>
    </source>
</evidence>
<evidence type="ECO:0000256" key="3">
    <source>
        <dbReference type="ARBA" id="ARBA00023295"/>
    </source>
</evidence>
<evidence type="ECO:0000256" key="1">
    <source>
        <dbReference type="ARBA" id="ARBA00005641"/>
    </source>
</evidence>
<reference evidence="6" key="1">
    <citation type="submission" date="2013-07" db="EMBL/GenBank/DDBJ databases">
        <title>The Genome Sequence of Cryptococcus dejecticola CBS10117.</title>
        <authorList>
            <consortium name="The Broad Institute Genome Sequencing Platform"/>
            <person name="Cuomo C."/>
            <person name="Litvintseva A."/>
            <person name="Chen Y."/>
            <person name="Heitman J."/>
            <person name="Sun S."/>
            <person name="Springer D."/>
            <person name="Dromer F."/>
            <person name="Young S.K."/>
            <person name="Zeng Q."/>
            <person name="Gargeya S."/>
            <person name="Fitzgerald M."/>
            <person name="Abouelleil A."/>
            <person name="Alvarado L."/>
            <person name="Berlin A.M."/>
            <person name="Chapman S.B."/>
            <person name="Dewar J."/>
            <person name="Goldberg J."/>
            <person name="Griggs A."/>
            <person name="Gujja S."/>
            <person name="Hansen M."/>
            <person name="Howarth C."/>
            <person name="Imamovic A."/>
            <person name="Larimer J."/>
            <person name="McCowan C."/>
            <person name="Murphy C."/>
            <person name="Pearson M."/>
            <person name="Priest M."/>
            <person name="Roberts A."/>
            <person name="Saif S."/>
            <person name="Shea T."/>
            <person name="Sykes S."/>
            <person name="Wortman J."/>
            <person name="Nusbaum C."/>
            <person name="Birren B."/>
        </authorList>
    </citation>
    <scope>NUCLEOTIDE SEQUENCE [LARGE SCALE GENOMIC DNA]</scope>
    <source>
        <strain evidence="6">CBS 10117</strain>
    </source>
</reference>
<keyword evidence="8" id="KW-1185">Reference proteome</keyword>
<dbReference type="GO" id="GO:0005737">
    <property type="term" value="C:cytoplasm"/>
    <property type="evidence" value="ECO:0007669"/>
    <property type="project" value="UniProtKB-ARBA"/>
</dbReference>
<name>A0A1A6A9T7_9TREE</name>